<dbReference type="Proteomes" id="UP000051562">
    <property type="component" value="Unassembled WGS sequence"/>
</dbReference>
<keyword evidence="6" id="KW-0686">Riboflavin biosynthesis</keyword>
<evidence type="ECO:0000256" key="9">
    <source>
        <dbReference type="PROSITE-ProRule" id="PRU00524"/>
    </source>
</evidence>
<dbReference type="STRING" id="53254.SAMN05660750_03718"/>
<sequence length="215" mass="22810">MFTGIVTAIGEVVEAERKGPNLKRLAIACPYEAEGIAIGASICCAGICLTVTALKPRTDGAPGCIFQVETAAETLAKTIAGDWEPGTRINLERSLKVGEELGGHLVTGHVDGVARILKIDAIEADPDEPWGATARFHIRAPQGLARFIAAKGSVCLDGTSLTVNTVEDDVFTVLLIPHSFAVTTWGQRKEGDPIHLEVDLMARYAARLAEARPQG</sequence>
<dbReference type="InterPro" id="IPR023366">
    <property type="entry name" value="ATP_synth_asu-like_sf"/>
</dbReference>
<reference evidence="11 13" key="1">
    <citation type="submission" date="2015-10" db="EMBL/GenBank/DDBJ databases">
        <title>Draft genome of Bosea thiooxidans.</title>
        <authorList>
            <person name="Wang X."/>
        </authorList>
    </citation>
    <scope>NUCLEOTIDE SEQUENCE [LARGE SCALE GENOMIC DNA]</scope>
    <source>
        <strain evidence="11 13">CGMCC 9174</strain>
    </source>
</reference>
<dbReference type="PIRSF" id="PIRSF000498">
    <property type="entry name" value="Riboflavin_syn_A"/>
    <property type="match status" value="1"/>
</dbReference>
<comment type="catalytic activity">
    <reaction evidence="1">
        <text>2 6,7-dimethyl-8-(1-D-ribityl)lumazine + H(+) = 5-amino-6-(D-ribitylamino)uracil + riboflavin</text>
        <dbReference type="Rhea" id="RHEA:20772"/>
        <dbReference type="ChEBI" id="CHEBI:15378"/>
        <dbReference type="ChEBI" id="CHEBI:15934"/>
        <dbReference type="ChEBI" id="CHEBI:57986"/>
        <dbReference type="ChEBI" id="CHEBI:58201"/>
        <dbReference type="EC" id="2.5.1.9"/>
    </reaction>
</comment>
<dbReference type="Gene3D" id="2.40.30.20">
    <property type="match status" value="2"/>
</dbReference>
<evidence type="ECO:0000256" key="8">
    <source>
        <dbReference type="ARBA" id="ARBA00022737"/>
    </source>
</evidence>
<dbReference type="PANTHER" id="PTHR21098">
    <property type="entry name" value="RIBOFLAVIN SYNTHASE ALPHA CHAIN"/>
    <property type="match status" value="1"/>
</dbReference>
<dbReference type="PROSITE" id="PS51177">
    <property type="entry name" value="LUMAZINE_BIND"/>
    <property type="match status" value="2"/>
</dbReference>
<evidence type="ECO:0000256" key="5">
    <source>
        <dbReference type="ARBA" id="ARBA00013950"/>
    </source>
</evidence>
<feature type="repeat" description="Lumazine-binding" evidence="9">
    <location>
        <begin position="105"/>
        <end position="209"/>
    </location>
</feature>
<name>A0A0Q3T3X3_9HYPH</name>
<dbReference type="EMBL" id="LMAR01000001">
    <property type="protein sequence ID" value="KQK32338.1"/>
    <property type="molecule type" value="Genomic_DNA"/>
</dbReference>
<feature type="domain" description="Lumazine-binding" evidence="10">
    <location>
        <begin position="105"/>
        <end position="209"/>
    </location>
</feature>
<evidence type="ECO:0000256" key="2">
    <source>
        <dbReference type="ARBA" id="ARBA00002803"/>
    </source>
</evidence>
<evidence type="ECO:0000256" key="1">
    <source>
        <dbReference type="ARBA" id="ARBA00000968"/>
    </source>
</evidence>
<dbReference type="CDD" id="cd00402">
    <property type="entry name" value="Riboflavin_synthase_like"/>
    <property type="match status" value="1"/>
</dbReference>
<gene>
    <name evidence="11" type="ORF">ARD30_00720</name>
    <name evidence="12" type="ORF">SAMN05660750_03718</name>
</gene>
<evidence type="ECO:0000256" key="7">
    <source>
        <dbReference type="ARBA" id="ARBA00022679"/>
    </source>
</evidence>
<dbReference type="EC" id="2.5.1.9" evidence="4"/>
<evidence type="ECO:0000259" key="10">
    <source>
        <dbReference type="PROSITE" id="PS51177"/>
    </source>
</evidence>
<evidence type="ECO:0000256" key="4">
    <source>
        <dbReference type="ARBA" id="ARBA00012827"/>
    </source>
</evidence>
<evidence type="ECO:0000313" key="14">
    <source>
        <dbReference type="Proteomes" id="UP000190130"/>
    </source>
</evidence>
<accession>A0A0Q3T3X3</accession>
<dbReference type="InterPro" id="IPR001783">
    <property type="entry name" value="Lumazine-bd"/>
</dbReference>
<proteinExistence type="predicted"/>
<evidence type="ECO:0000256" key="3">
    <source>
        <dbReference type="ARBA" id="ARBA00004887"/>
    </source>
</evidence>
<evidence type="ECO:0000256" key="6">
    <source>
        <dbReference type="ARBA" id="ARBA00022619"/>
    </source>
</evidence>
<keyword evidence="8" id="KW-0677">Repeat</keyword>
<dbReference type="InterPro" id="IPR026017">
    <property type="entry name" value="Lumazine-bd_dom"/>
</dbReference>
<dbReference type="OrthoDB" id="9788537at2"/>
<dbReference type="NCBIfam" id="NF006767">
    <property type="entry name" value="PRK09289.1"/>
    <property type="match status" value="1"/>
</dbReference>
<reference evidence="12 14" key="2">
    <citation type="submission" date="2017-02" db="EMBL/GenBank/DDBJ databases">
        <authorList>
            <person name="Peterson S.W."/>
        </authorList>
    </citation>
    <scope>NUCLEOTIDE SEQUENCE [LARGE SCALE GENOMIC DNA]</scope>
    <source>
        <strain evidence="12 14">DSM 9653</strain>
    </source>
</reference>
<dbReference type="GO" id="GO:0004746">
    <property type="term" value="F:riboflavin synthase activity"/>
    <property type="evidence" value="ECO:0007669"/>
    <property type="project" value="UniProtKB-EC"/>
</dbReference>
<comment type="function">
    <text evidence="2">Catalyzes the dismutation of two molecules of 6,7-dimethyl-8-ribityllumazine, resulting in the formation of riboflavin and 5-amino-6-(D-ribitylamino)uracil.</text>
</comment>
<comment type="pathway">
    <text evidence="3">Cofactor biosynthesis; riboflavin biosynthesis; riboflavin from 2-hydroxy-3-oxobutyl phosphate and 5-amino-6-(D-ribitylamino)uracil: step 2/2.</text>
</comment>
<dbReference type="InterPro" id="IPR017938">
    <property type="entry name" value="Riboflavin_synthase-like_b-brl"/>
</dbReference>
<evidence type="ECO:0000313" key="12">
    <source>
        <dbReference type="EMBL" id="SKC02790.1"/>
    </source>
</evidence>
<dbReference type="RefSeq" id="WP_055726283.1">
    <property type="nucleotide sequence ID" value="NZ_FUYX01000011.1"/>
</dbReference>
<evidence type="ECO:0000313" key="13">
    <source>
        <dbReference type="Proteomes" id="UP000051562"/>
    </source>
</evidence>
<protein>
    <recommendedName>
        <fullName evidence="5">Riboflavin synthase</fullName>
        <ecNumber evidence="4">2.5.1.9</ecNumber>
    </recommendedName>
</protein>
<dbReference type="GO" id="GO:0009231">
    <property type="term" value="P:riboflavin biosynthetic process"/>
    <property type="evidence" value="ECO:0007669"/>
    <property type="project" value="UniProtKB-KW"/>
</dbReference>
<keyword evidence="7" id="KW-0808">Transferase</keyword>
<dbReference type="EMBL" id="FUYX01000011">
    <property type="protein sequence ID" value="SKC02790.1"/>
    <property type="molecule type" value="Genomic_DNA"/>
</dbReference>
<feature type="repeat" description="Lumazine-binding" evidence="9">
    <location>
        <begin position="1"/>
        <end position="104"/>
    </location>
</feature>
<evidence type="ECO:0000313" key="11">
    <source>
        <dbReference type="EMBL" id="KQK32338.1"/>
    </source>
</evidence>
<dbReference type="Pfam" id="PF00677">
    <property type="entry name" value="Lum_binding"/>
    <property type="match status" value="2"/>
</dbReference>
<dbReference type="Proteomes" id="UP000190130">
    <property type="component" value="Unassembled WGS sequence"/>
</dbReference>
<dbReference type="SUPFAM" id="SSF63380">
    <property type="entry name" value="Riboflavin synthase domain-like"/>
    <property type="match status" value="2"/>
</dbReference>
<dbReference type="PANTHER" id="PTHR21098:SF12">
    <property type="entry name" value="RIBOFLAVIN SYNTHASE"/>
    <property type="match status" value="1"/>
</dbReference>
<organism evidence="11 13">
    <name type="scientific">Bosea thiooxidans</name>
    <dbReference type="NCBI Taxonomy" id="53254"/>
    <lineage>
        <taxon>Bacteria</taxon>
        <taxon>Pseudomonadati</taxon>
        <taxon>Pseudomonadota</taxon>
        <taxon>Alphaproteobacteria</taxon>
        <taxon>Hyphomicrobiales</taxon>
        <taxon>Boseaceae</taxon>
        <taxon>Bosea</taxon>
    </lineage>
</organism>
<dbReference type="AlphaFoldDB" id="A0A0Q3T3X3"/>
<feature type="domain" description="Lumazine-binding" evidence="10">
    <location>
        <begin position="1"/>
        <end position="104"/>
    </location>
</feature>
<keyword evidence="13" id="KW-1185">Reference proteome</keyword>